<dbReference type="SFLD" id="SFLDG00180">
    <property type="entry name" value="muconate_cycloisomerase"/>
    <property type="match status" value="1"/>
</dbReference>
<organism evidence="8">
    <name type="scientific">Veillonella atypica</name>
    <dbReference type="NCBI Taxonomy" id="39777"/>
    <lineage>
        <taxon>Bacteria</taxon>
        <taxon>Bacillati</taxon>
        <taxon>Bacillota</taxon>
        <taxon>Negativicutes</taxon>
        <taxon>Veillonellales</taxon>
        <taxon>Veillonellaceae</taxon>
        <taxon>Veillonella</taxon>
    </lineage>
</organism>
<dbReference type="GO" id="GO:0016854">
    <property type="term" value="F:racemase and epimerase activity"/>
    <property type="evidence" value="ECO:0007669"/>
    <property type="project" value="UniProtKB-ARBA"/>
</dbReference>
<comment type="caution">
    <text evidence="8">The sequence shown here is derived from an EMBL/GenBank/DDBJ whole genome shotgun (WGS) entry which is preliminary data.</text>
</comment>
<dbReference type="InterPro" id="IPR029017">
    <property type="entry name" value="Enolase-like_N"/>
</dbReference>
<dbReference type="STRING" id="39777.B7L28_02010"/>
<dbReference type="PANTHER" id="PTHR48073">
    <property type="entry name" value="O-SUCCINYLBENZOATE SYNTHASE-RELATED"/>
    <property type="match status" value="1"/>
</dbReference>
<evidence type="ECO:0000256" key="5">
    <source>
        <dbReference type="ARBA" id="ARBA00029491"/>
    </source>
</evidence>
<dbReference type="EC" id="4.2.1.113" evidence="5 6"/>
<dbReference type="SFLD" id="SFLDF00009">
    <property type="entry name" value="o-succinylbenzoate_synthase"/>
    <property type="match status" value="1"/>
</dbReference>
<name>A0A133S4Z0_9FIRM</name>
<accession>A0A133S4Z0</accession>
<dbReference type="GO" id="GO:0046872">
    <property type="term" value="F:metal ion binding"/>
    <property type="evidence" value="ECO:0007669"/>
    <property type="project" value="UniProtKB-KW"/>
</dbReference>
<dbReference type="GO" id="GO:0043748">
    <property type="term" value="F:O-succinylbenzoate synthase activity"/>
    <property type="evidence" value="ECO:0007669"/>
    <property type="project" value="UniProtKB-EC"/>
</dbReference>
<feature type="domain" description="Mandelate racemase/muconate lactonizing enzyme C-terminal" evidence="7">
    <location>
        <begin position="155"/>
        <end position="247"/>
    </location>
</feature>
<evidence type="ECO:0000256" key="6">
    <source>
        <dbReference type="NCBIfam" id="TIGR01928"/>
    </source>
</evidence>
<evidence type="ECO:0000256" key="2">
    <source>
        <dbReference type="ARBA" id="ARBA00022723"/>
    </source>
</evidence>
<dbReference type="InterPro" id="IPR013342">
    <property type="entry name" value="Mandelate_racemase_C"/>
</dbReference>
<dbReference type="AlphaFoldDB" id="A0A133S4Z0"/>
<dbReference type="InterPro" id="IPR036849">
    <property type="entry name" value="Enolase-like_C_sf"/>
</dbReference>
<comment type="cofactor">
    <cofactor evidence="1">
        <name>a divalent metal cation</name>
        <dbReference type="ChEBI" id="CHEBI:60240"/>
    </cofactor>
</comment>
<evidence type="ECO:0000256" key="4">
    <source>
        <dbReference type="ARBA" id="ARBA00023239"/>
    </source>
</evidence>
<reference evidence="8 9" key="1">
    <citation type="submission" date="2016-01" db="EMBL/GenBank/DDBJ databases">
        <authorList>
            <person name="Oliw E.H."/>
        </authorList>
    </citation>
    <scope>NUCLEOTIDE SEQUENCE [LARGE SCALE GENOMIC DNA]</scope>
    <source>
        <strain evidence="8 9">CMW7756B</strain>
    </source>
</reference>
<dbReference type="SFLD" id="SFLDS00001">
    <property type="entry name" value="Enolase"/>
    <property type="match status" value="1"/>
</dbReference>
<keyword evidence="2" id="KW-0479">Metal-binding</keyword>
<dbReference type="PANTHER" id="PTHR48073:SF5">
    <property type="entry name" value="O-SUCCINYLBENZOATE SYNTHASE"/>
    <property type="match status" value="1"/>
</dbReference>
<dbReference type="Proteomes" id="UP000070226">
    <property type="component" value="Unassembled WGS sequence"/>
</dbReference>
<dbReference type="InterPro" id="IPR013341">
    <property type="entry name" value="Mandelate_racemase_N_dom"/>
</dbReference>
<dbReference type="EMBL" id="LRQT01000024">
    <property type="protein sequence ID" value="KXA64513.1"/>
    <property type="molecule type" value="Genomic_DNA"/>
</dbReference>
<dbReference type="InterPro" id="IPR029065">
    <property type="entry name" value="Enolase_C-like"/>
</dbReference>
<dbReference type="Pfam" id="PF02746">
    <property type="entry name" value="MR_MLE_N"/>
    <property type="match status" value="1"/>
</dbReference>
<proteinExistence type="predicted"/>
<keyword evidence="4" id="KW-0456">Lyase</keyword>
<sequence length="384" mass="43294">MEVLMNDVLNFKSITTYRVALPLKFEFKTAKGTVRVRESIIVRIEDQQGYVGYGECVAFTDPFYTAETVDSAWKQLVDTYILELRLMRPKPLMAYIRQLQFWLKRDNMPMTIAGLENALINLDCNRKGVNSVSYIMGQSLESTISNGIVIGDVPMDKLLGIVEQHVANGCKRIKLKVSPRDGYERTRLVRDAYPELALAVDANQSYTYDQLDMVAAYNDLNLLCIEEPFSMTNLTTYKAWKESLPNWPITTSICLDESILSYDDLSYAIEYRLIDVLNVKVGRLGGLIQTRAAILRCREAGIPYWIGSMVESGISKILHVQLAALGDTYMAGDLSDSSRYFEHDLINPAILFTDGAMQVPNGAGLGVDVLDNRIEEYTVEKRTL</sequence>
<dbReference type="Gene3D" id="3.20.20.120">
    <property type="entry name" value="Enolase-like C-terminal domain"/>
    <property type="match status" value="1"/>
</dbReference>
<gene>
    <name evidence="8" type="ORF">HMPREF3233_00998</name>
</gene>
<dbReference type="PATRIC" id="fig|39777.7.peg.968"/>
<dbReference type="UniPathway" id="UPA01057">
    <property type="reaction ID" value="UER00165"/>
</dbReference>
<protein>
    <recommendedName>
        <fullName evidence="5 6">o-succinylbenzoate synthase</fullName>
        <ecNumber evidence="5 6">4.2.1.113</ecNumber>
    </recommendedName>
</protein>
<dbReference type="Pfam" id="PF13378">
    <property type="entry name" value="MR_MLE_C"/>
    <property type="match status" value="1"/>
</dbReference>
<dbReference type="GO" id="GO:0009234">
    <property type="term" value="P:menaquinone biosynthetic process"/>
    <property type="evidence" value="ECO:0007669"/>
    <property type="project" value="UniProtKB-UniRule"/>
</dbReference>
<dbReference type="InterPro" id="IPR010197">
    <property type="entry name" value="OSBS/NAAAR"/>
</dbReference>
<evidence type="ECO:0000259" key="7">
    <source>
        <dbReference type="SMART" id="SM00922"/>
    </source>
</evidence>
<evidence type="ECO:0000256" key="1">
    <source>
        <dbReference type="ARBA" id="ARBA00001968"/>
    </source>
</evidence>
<dbReference type="NCBIfam" id="TIGR01928">
    <property type="entry name" value="menC_lowGC_arch"/>
    <property type="match status" value="1"/>
</dbReference>
<dbReference type="SUPFAM" id="SSF54826">
    <property type="entry name" value="Enolase N-terminal domain-like"/>
    <property type="match status" value="1"/>
</dbReference>
<evidence type="ECO:0000256" key="3">
    <source>
        <dbReference type="ARBA" id="ARBA00022842"/>
    </source>
</evidence>
<dbReference type="Gene3D" id="3.30.390.10">
    <property type="entry name" value="Enolase-like, N-terminal domain"/>
    <property type="match status" value="1"/>
</dbReference>
<dbReference type="SUPFAM" id="SSF51604">
    <property type="entry name" value="Enolase C-terminal domain-like"/>
    <property type="match status" value="1"/>
</dbReference>
<keyword evidence="3" id="KW-0460">Magnesium</keyword>
<evidence type="ECO:0000313" key="8">
    <source>
        <dbReference type="EMBL" id="KXA64513.1"/>
    </source>
</evidence>
<dbReference type="UniPathway" id="UPA00079"/>
<evidence type="ECO:0000313" key="9">
    <source>
        <dbReference type="Proteomes" id="UP000070226"/>
    </source>
</evidence>
<dbReference type="SMART" id="SM00922">
    <property type="entry name" value="MR_MLE"/>
    <property type="match status" value="1"/>
</dbReference>